<dbReference type="Gene3D" id="3.20.20.220">
    <property type="match status" value="1"/>
</dbReference>
<dbReference type="Proteomes" id="UP000749559">
    <property type="component" value="Unassembled WGS sequence"/>
</dbReference>
<dbReference type="SUPFAM" id="SSF47473">
    <property type="entry name" value="EF-hand"/>
    <property type="match status" value="1"/>
</dbReference>
<gene>
    <name evidence="4" type="ORF">OFUS_LOCUS24356</name>
</gene>
<dbReference type="AlphaFoldDB" id="A0A8J1UWH9"/>
<sequence length="396" mass="45333">MAAPFKQFSGILNKLHRIKPISNYKHKDLLHLNSTRLKSSSVAADLKVENSGNDSESSPRKFESVSKHVEKDDVFSRLDLSFTSAQEAYKSKTTWELIRAIVVYKLCSYEFIVNRNRELIRLARRLLGRRLFCRVMKGSFYGHFVAGEDQEMVKPLVERNLKFGVKSILDYSVEEDLSSEEATKQEMDSCVPAEGQAADITEGPESRFKPHKEFGDRRRGVVSARTYFYEDEAQCDYNMQTFMRSIDAVAGATNCTGFCAVKLTALGRPQFLLQMSEVLNQMKRFFKVMADGKGSGNGNSSIDYETFKQKLNDLGLKLSRDERKKWFTILDVTQDGEIDLLDWNNLLEVNMNLAKLLQLSDFGVQCLTPDEEQQMHNMLRRVDTLAQVHFFSITKK</sequence>
<dbReference type="InterPro" id="IPR002048">
    <property type="entry name" value="EF_hand_dom"/>
</dbReference>
<keyword evidence="5" id="KW-1185">Reference proteome</keyword>
<dbReference type="OrthoDB" id="5464at2759"/>
<dbReference type="GO" id="GO:0004657">
    <property type="term" value="F:proline dehydrogenase activity"/>
    <property type="evidence" value="ECO:0007669"/>
    <property type="project" value="UniProtKB-EC"/>
</dbReference>
<accession>A0A8J1UWH9</accession>
<dbReference type="SUPFAM" id="SSF51730">
    <property type="entry name" value="FAD-linked oxidoreductase"/>
    <property type="match status" value="1"/>
</dbReference>
<dbReference type="GO" id="GO:0005509">
    <property type="term" value="F:calcium ion binding"/>
    <property type="evidence" value="ECO:0007669"/>
    <property type="project" value="InterPro"/>
</dbReference>
<comment type="function">
    <text evidence="3">Converts proline to delta-1-pyrroline-5-carboxylate.</text>
</comment>
<dbReference type="Gene3D" id="1.10.238.10">
    <property type="entry name" value="EF-hand"/>
    <property type="match status" value="1"/>
</dbReference>
<dbReference type="GO" id="GO:0010133">
    <property type="term" value="P:L-proline catabolic process to L-glutamate"/>
    <property type="evidence" value="ECO:0007669"/>
    <property type="project" value="TreeGrafter"/>
</dbReference>
<evidence type="ECO:0000256" key="1">
    <source>
        <dbReference type="ARBA" id="ARBA00004739"/>
    </source>
</evidence>
<dbReference type="InterPro" id="IPR015659">
    <property type="entry name" value="Proline_oxidase"/>
</dbReference>
<keyword evidence="3" id="KW-0642">Proline metabolism</keyword>
<dbReference type="EC" id="1.5.5.2" evidence="3"/>
<name>A0A8J1UWH9_OWEFU</name>
<evidence type="ECO:0000256" key="3">
    <source>
        <dbReference type="RuleBase" id="RU364054"/>
    </source>
</evidence>
<comment type="similarity">
    <text evidence="3">Belongs to the proline oxidase family.</text>
</comment>
<keyword evidence="3" id="KW-0285">Flavoprotein</keyword>
<comment type="caution">
    <text evidence="4">The sequence shown here is derived from an EMBL/GenBank/DDBJ whole genome shotgun (WGS) entry which is preliminary data.</text>
</comment>
<dbReference type="PANTHER" id="PTHR13914:SF0">
    <property type="entry name" value="PROLINE DEHYDROGENASE 1, MITOCHONDRIAL"/>
    <property type="match status" value="1"/>
</dbReference>
<protein>
    <recommendedName>
        <fullName evidence="3">Proline dehydrogenase</fullName>
        <ecNumber evidence="3">1.5.5.2</ecNumber>
    </recommendedName>
</protein>
<evidence type="ECO:0000313" key="5">
    <source>
        <dbReference type="Proteomes" id="UP000749559"/>
    </source>
</evidence>
<reference evidence="4" key="1">
    <citation type="submission" date="2022-03" db="EMBL/GenBank/DDBJ databases">
        <authorList>
            <person name="Martin C."/>
        </authorList>
    </citation>
    <scope>NUCLEOTIDE SEQUENCE</scope>
</reference>
<proteinExistence type="inferred from homology"/>
<dbReference type="GO" id="GO:0005739">
    <property type="term" value="C:mitochondrion"/>
    <property type="evidence" value="ECO:0007669"/>
    <property type="project" value="TreeGrafter"/>
</dbReference>
<organism evidence="4 5">
    <name type="scientific">Owenia fusiformis</name>
    <name type="common">Polychaete worm</name>
    <dbReference type="NCBI Taxonomy" id="6347"/>
    <lineage>
        <taxon>Eukaryota</taxon>
        <taxon>Metazoa</taxon>
        <taxon>Spiralia</taxon>
        <taxon>Lophotrochozoa</taxon>
        <taxon>Annelida</taxon>
        <taxon>Polychaeta</taxon>
        <taxon>Sedentaria</taxon>
        <taxon>Canalipalpata</taxon>
        <taxon>Sabellida</taxon>
        <taxon>Oweniida</taxon>
        <taxon>Oweniidae</taxon>
        <taxon>Owenia</taxon>
    </lineage>
</organism>
<dbReference type="InterPro" id="IPR029041">
    <property type="entry name" value="FAD-linked_oxidoreductase-like"/>
</dbReference>
<comment type="pathway">
    <text evidence="1">Amino-acid degradation; L-proline degradation into L-glutamate; L-glutamate from L-proline: step 1/2.</text>
</comment>
<dbReference type="EMBL" id="CAIIXF020000012">
    <property type="protein sequence ID" value="CAH1800477.1"/>
    <property type="molecule type" value="Genomic_DNA"/>
</dbReference>
<keyword evidence="2 3" id="KW-0560">Oxidoreductase</keyword>
<comment type="catalytic activity">
    <reaction evidence="3">
        <text>L-proline + a quinone = (S)-1-pyrroline-5-carboxylate + a quinol + H(+)</text>
        <dbReference type="Rhea" id="RHEA:23784"/>
        <dbReference type="ChEBI" id="CHEBI:15378"/>
        <dbReference type="ChEBI" id="CHEBI:17388"/>
        <dbReference type="ChEBI" id="CHEBI:24646"/>
        <dbReference type="ChEBI" id="CHEBI:60039"/>
        <dbReference type="ChEBI" id="CHEBI:132124"/>
        <dbReference type="EC" id="1.5.5.2"/>
    </reaction>
</comment>
<evidence type="ECO:0000313" key="4">
    <source>
        <dbReference type="EMBL" id="CAH1800477.1"/>
    </source>
</evidence>
<keyword evidence="3" id="KW-0274">FAD</keyword>
<dbReference type="PANTHER" id="PTHR13914">
    <property type="entry name" value="PROLINE OXIDASE"/>
    <property type="match status" value="1"/>
</dbReference>
<evidence type="ECO:0000256" key="2">
    <source>
        <dbReference type="ARBA" id="ARBA00023002"/>
    </source>
</evidence>
<comment type="cofactor">
    <cofactor evidence="3">
        <name>FAD</name>
        <dbReference type="ChEBI" id="CHEBI:57692"/>
    </cofactor>
</comment>
<dbReference type="PROSITE" id="PS50222">
    <property type="entry name" value="EF_HAND_2"/>
    <property type="match status" value="1"/>
</dbReference>
<dbReference type="GO" id="GO:0071949">
    <property type="term" value="F:FAD binding"/>
    <property type="evidence" value="ECO:0007669"/>
    <property type="project" value="TreeGrafter"/>
</dbReference>
<dbReference type="InterPro" id="IPR011992">
    <property type="entry name" value="EF-hand-dom_pair"/>
</dbReference>